<evidence type="ECO:0000256" key="1">
    <source>
        <dbReference type="ARBA" id="ARBA00007613"/>
    </source>
</evidence>
<comment type="subcellular location">
    <subcellularLocation>
        <location evidence="2">Cell outer membrane</location>
        <topology evidence="2">Lipid-anchor</topology>
    </subcellularLocation>
</comment>
<comment type="similarity">
    <text evidence="1 2">Belongs to the outer membrane factor (OMF) (TC 1.B.17) family.</text>
</comment>
<dbReference type="AlphaFoldDB" id="A0A7W4Z9V8"/>
<dbReference type="RefSeq" id="WP_343057496.1">
    <property type="nucleotide sequence ID" value="NZ_JACHWZ010000014.1"/>
</dbReference>
<feature type="coiled-coil region" evidence="3">
    <location>
        <begin position="217"/>
        <end position="251"/>
    </location>
</feature>
<keyword evidence="3" id="KW-0175">Coiled coil</keyword>
<evidence type="ECO:0000256" key="2">
    <source>
        <dbReference type="RuleBase" id="RU362097"/>
    </source>
</evidence>
<keyword evidence="2" id="KW-0812">Transmembrane</keyword>
<keyword evidence="5" id="KW-1185">Reference proteome</keyword>
<dbReference type="Gene3D" id="2.20.200.10">
    <property type="entry name" value="Outer membrane efflux proteins (OEP)"/>
    <property type="match status" value="1"/>
</dbReference>
<dbReference type="Gene3D" id="1.20.1600.10">
    <property type="entry name" value="Outer membrane efflux proteins (OEP)"/>
    <property type="match status" value="1"/>
</dbReference>
<dbReference type="Pfam" id="PF02321">
    <property type="entry name" value="OEP"/>
    <property type="match status" value="2"/>
</dbReference>
<organism evidence="4 5">
    <name type="scientific">Microbulbifer rhizosphaerae</name>
    <dbReference type="NCBI Taxonomy" id="1562603"/>
    <lineage>
        <taxon>Bacteria</taxon>
        <taxon>Pseudomonadati</taxon>
        <taxon>Pseudomonadota</taxon>
        <taxon>Gammaproteobacteria</taxon>
        <taxon>Cellvibrionales</taxon>
        <taxon>Microbulbiferaceae</taxon>
        <taxon>Microbulbifer</taxon>
    </lineage>
</organism>
<dbReference type="PANTHER" id="PTHR30203:SF33">
    <property type="entry name" value="BLR4455 PROTEIN"/>
    <property type="match status" value="1"/>
</dbReference>
<keyword evidence="2" id="KW-0564">Palmitate</keyword>
<protein>
    <submittedName>
        <fullName evidence="4">NodT family efflux transporter outer membrane factor (OMF) lipoprotein</fullName>
    </submittedName>
</protein>
<accession>A0A7W4Z9V8</accession>
<dbReference type="SUPFAM" id="SSF56954">
    <property type="entry name" value="Outer membrane efflux proteins (OEP)"/>
    <property type="match status" value="1"/>
</dbReference>
<proteinExistence type="inferred from homology"/>
<gene>
    <name evidence="4" type="ORF">FHS09_003108</name>
</gene>
<dbReference type="NCBIfam" id="TIGR01845">
    <property type="entry name" value="outer_NodT"/>
    <property type="match status" value="1"/>
</dbReference>
<dbReference type="GO" id="GO:0009279">
    <property type="term" value="C:cell outer membrane"/>
    <property type="evidence" value="ECO:0007669"/>
    <property type="project" value="UniProtKB-SubCell"/>
</dbReference>
<reference evidence="4 5" key="1">
    <citation type="submission" date="2020-08" db="EMBL/GenBank/DDBJ databases">
        <title>Genomic Encyclopedia of Type Strains, Phase III (KMG-III): the genomes of soil and plant-associated and newly described type strains.</title>
        <authorList>
            <person name="Whitman W."/>
        </authorList>
    </citation>
    <scope>NUCLEOTIDE SEQUENCE [LARGE SCALE GENOMIC DNA]</scope>
    <source>
        <strain evidence="4 5">CECT 8799</strain>
    </source>
</reference>
<name>A0A7W4Z9V8_9GAMM</name>
<sequence>MNFLLFFRRSTVICLPLLAACAQTALPPDHPAETLGLPDSFRTSGSAERRIRWWRNFDDPVMDRLIQLALRDSPDLQAILWRLEQAEAAARGARSGFWPRLTGRLDNTEQRFSSDDFEDSDSEGNSWGGSLAASYEVDLWGRVRAGARAAEASRLAQAESLQTAALTLAAEVADTWLQLLEQWGQRDLLRRQLETNRKTLRVLELRFGGGTSSAADVLQQRQLIQQSEQELQAAEADIETLRVQLAALLGTSAERLPDFVRPDSVMPSLPALPDTGVPGQLLLRRPDVKRAQRELLQGYYLADQAWAERLPAISLSAVASGGGTAIADILDGWLLALTAAGEGIIFDGGQLVSAQAQQQAVVQERWALYRNVVVQALSEVEQALIREQAVLDRLHHLRERERLAGLIAERQLRAYSRGAVDFLNVLTATNDQQSLARQILTARRELIENRVTLYRALSGGLPAEDLPVAEPMELELYRTEKD</sequence>
<evidence type="ECO:0000256" key="3">
    <source>
        <dbReference type="SAM" id="Coils"/>
    </source>
</evidence>
<keyword evidence="2" id="KW-0732">Signal</keyword>
<dbReference type="InterPro" id="IPR010131">
    <property type="entry name" value="MdtP/NodT-like"/>
</dbReference>
<comment type="caution">
    <text evidence="4">The sequence shown here is derived from an EMBL/GenBank/DDBJ whole genome shotgun (WGS) entry which is preliminary data.</text>
</comment>
<keyword evidence="2 4" id="KW-0449">Lipoprotein</keyword>
<feature type="chain" id="PRO_5031600110" evidence="2">
    <location>
        <begin position="20"/>
        <end position="482"/>
    </location>
</feature>
<dbReference type="InterPro" id="IPR003423">
    <property type="entry name" value="OMP_efflux"/>
</dbReference>
<dbReference type="PANTHER" id="PTHR30203">
    <property type="entry name" value="OUTER MEMBRANE CATION EFFLUX PROTEIN"/>
    <property type="match status" value="1"/>
</dbReference>
<feature type="signal peptide" evidence="2">
    <location>
        <begin position="1"/>
        <end position="19"/>
    </location>
</feature>
<keyword evidence="2" id="KW-0472">Membrane</keyword>
<evidence type="ECO:0000313" key="5">
    <source>
        <dbReference type="Proteomes" id="UP000535937"/>
    </source>
</evidence>
<dbReference type="GO" id="GO:0015562">
    <property type="term" value="F:efflux transmembrane transporter activity"/>
    <property type="evidence" value="ECO:0007669"/>
    <property type="project" value="InterPro"/>
</dbReference>
<dbReference type="Proteomes" id="UP000535937">
    <property type="component" value="Unassembled WGS sequence"/>
</dbReference>
<dbReference type="EMBL" id="JACHWZ010000014">
    <property type="protein sequence ID" value="MBB3062263.1"/>
    <property type="molecule type" value="Genomic_DNA"/>
</dbReference>
<keyword evidence="2" id="KW-1134">Transmembrane beta strand</keyword>
<evidence type="ECO:0000313" key="4">
    <source>
        <dbReference type="EMBL" id="MBB3062263.1"/>
    </source>
</evidence>